<dbReference type="PROSITE" id="PS50111">
    <property type="entry name" value="CHEMOTAXIS_TRANSDUC_2"/>
    <property type="match status" value="1"/>
</dbReference>
<dbReference type="EMBL" id="JBBMFN010000009">
    <property type="protein sequence ID" value="MEQ2465236.1"/>
    <property type="molecule type" value="Genomic_DNA"/>
</dbReference>
<gene>
    <name evidence="5" type="ORF">WMO63_06065</name>
</gene>
<evidence type="ECO:0000259" key="4">
    <source>
        <dbReference type="PROSITE" id="PS50111"/>
    </source>
</evidence>
<dbReference type="PANTHER" id="PTHR32089">
    <property type="entry name" value="METHYL-ACCEPTING CHEMOTAXIS PROTEIN MCPB"/>
    <property type="match status" value="1"/>
</dbReference>
<comment type="caution">
    <text evidence="5">The sequence shown here is derived from an EMBL/GenBank/DDBJ whole genome shotgun (WGS) entry which is preliminary data.</text>
</comment>
<organism evidence="5 6">
    <name type="scientific">Niallia hominis</name>
    <dbReference type="NCBI Taxonomy" id="3133173"/>
    <lineage>
        <taxon>Bacteria</taxon>
        <taxon>Bacillati</taxon>
        <taxon>Bacillota</taxon>
        <taxon>Bacilli</taxon>
        <taxon>Bacillales</taxon>
        <taxon>Bacillaceae</taxon>
        <taxon>Niallia</taxon>
    </lineage>
</organism>
<dbReference type="PANTHER" id="PTHR32089:SF112">
    <property type="entry name" value="LYSOZYME-LIKE PROTEIN-RELATED"/>
    <property type="match status" value="1"/>
</dbReference>
<evidence type="ECO:0000313" key="6">
    <source>
        <dbReference type="Proteomes" id="UP001465426"/>
    </source>
</evidence>
<keyword evidence="6" id="KW-1185">Reference proteome</keyword>
<dbReference type="Gene3D" id="6.10.340.10">
    <property type="match status" value="1"/>
</dbReference>
<sequence length="443" mass="47699">MKKISTKIILLSLLNSVLVAIINVSASLFMNGSGSDTATADPSIGAAQPMQTGFMIPTPILWGLIISLIIGIILSYILGKAIEKPIVKVTEFAKKTADLDLADTDDDLEKLVEIKDQTGNMARALYETRKALKNITSELQIVSSTVTNQSNHLTKNTDENVSSITQIVNTIDQLALGNSEQADTMSGISGTLADVVSLIDGIAAKTSENAEQATHSLDSINEGQLSVDIQTRKMEETLLVSNEVNHSINELKEMIHQVTGFVGIITSIAEQTNLLALNASIEAARAGEAGKGFSVVADEIRKLAEQSSHSAREITSIIEKTSEKTDLAVANIEQSNKLIDEQRDALNITEKAFDKIRTMYEGIVDGFKQTATAMKTVNGSSQTVSNQIQDLTSRVEEFAASTEEISATGKEQLLSTETIASAAKELDILASRLNKQINKFKIS</sequence>
<evidence type="ECO:0000256" key="1">
    <source>
        <dbReference type="ARBA" id="ARBA00023224"/>
    </source>
</evidence>
<keyword evidence="3" id="KW-0472">Membrane</keyword>
<dbReference type="RefSeq" id="WP_031538029.1">
    <property type="nucleotide sequence ID" value="NZ_JBBMFN010000009.1"/>
</dbReference>
<name>A0ABV1EVY7_9BACI</name>
<feature type="transmembrane region" description="Helical" evidence="3">
    <location>
        <begin position="56"/>
        <end position="78"/>
    </location>
</feature>
<reference evidence="5 6" key="1">
    <citation type="submission" date="2024-03" db="EMBL/GenBank/DDBJ databases">
        <title>Human intestinal bacterial collection.</title>
        <authorList>
            <person name="Pauvert C."/>
            <person name="Hitch T.C.A."/>
            <person name="Clavel T."/>
        </authorList>
    </citation>
    <scope>NUCLEOTIDE SEQUENCE [LARGE SCALE GENOMIC DNA]</scope>
    <source>
        <strain evidence="5 6">CLA-SR-H024</strain>
    </source>
</reference>
<feature type="domain" description="Methyl-accepting transducer" evidence="4">
    <location>
        <begin position="156"/>
        <end position="406"/>
    </location>
</feature>
<dbReference type="Gene3D" id="1.10.287.950">
    <property type="entry name" value="Methyl-accepting chemotaxis protein"/>
    <property type="match status" value="1"/>
</dbReference>
<keyword evidence="1 2" id="KW-0807">Transducer</keyword>
<evidence type="ECO:0000313" key="5">
    <source>
        <dbReference type="EMBL" id="MEQ2465236.1"/>
    </source>
</evidence>
<dbReference type="Proteomes" id="UP001465426">
    <property type="component" value="Unassembled WGS sequence"/>
</dbReference>
<proteinExistence type="predicted"/>
<dbReference type="InterPro" id="IPR004089">
    <property type="entry name" value="MCPsignal_dom"/>
</dbReference>
<keyword evidence="3" id="KW-1133">Transmembrane helix</keyword>
<keyword evidence="3" id="KW-0812">Transmembrane</keyword>
<dbReference type="SUPFAM" id="SSF58104">
    <property type="entry name" value="Methyl-accepting chemotaxis protein (MCP) signaling domain"/>
    <property type="match status" value="1"/>
</dbReference>
<accession>A0ABV1EVY7</accession>
<evidence type="ECO:0000256" key="2">
    <source>
        <dbReference type="PROSITE-ProRule" id="PRU00284"/>
    </source>
</evidence>
<evidence type="ECO:0000256" key="3">
    <source>
        <dbReference type="SAM" id="Phobius"/>
    </source>
</evidence>
<protein>
    <submittedName>
        <fullName evidence="5">Methyl-accepting chemotaxis protein</fullName>
    </submittedName>
</protein>
<dbReference type="Pfam" id="PF00015">
    <property type="entry name" value="MCPsignal"/>
    <property type="match status" value="1"/>
</dbReference>
<dbReference type="SMART" id="SM00283">
    <property type="entry name" value="MA"/>
    <property type="match status" value="1"/>
</dbReference>